<sequence>DGPGDIYVPRQYSTIQEAIYRSWNDGTVRVADGTYTDRGNRDIDLLGRAITVRSETGPENCIIDCNGTQDEPHRGFYIHSTEDSNSVIDGFTITNGYAPNGYGGGIYCRDSSPTVTNCTFSENSAGWDGGGMNNEDSSPTITNCTFIGNSAVGNDGGAINNRSSNPTITNCTFSENSAYDRGGAVCNIYSSSPTLTDCIFTGNSAGWDGGGIFNYASSPTITNCTFIGNSAVG</sequence>
<protein>
    <recommendedName>
        <fullName evidence="1">Right handed beta helix domain-containing protein</fullName>
    </recommendedName>
</protein>
<feature type="non-terminal residue" evidence="2">
    <location>
        <position position="233"/>
    </location>
</feature>
<comment type="caution">
    <text evidence="2">The sequence shown here is derived from an EMBL/GenBank/DDBJ whole genome shotgun (WGS) entry which is preliminary data.</text>
</comment>
<accession>X1UVG0</accession>
<dbReference type="PANTHER" id="PTHR11319:SF35">
    <property type="entry name" value="OUTER MEMBRANE PROTEIN PMPC-RELATED"/>
    <property type="match status" value="1"/>
</dbReference>
<dbReference type="InterPro" id="IPR039448">
    <property type="entry name" value="Beta_helix"/>
</dbReference>
<feature type="non-terminal residue" evidence="2">
    <location>
        <position position="1"/>
    </location>
</feature>
<proteinExistence type="predicted"/>
<evidence type="ECO:0000313" key="2">
    <source>
        <dbReference type="EMBL" id="GAJ03876.1"/>
    </source>
</evidence>
<reference evidence="2" key="1">
    <citation type="journal article" date="2014" name="Front. Microbiol.">
        <title>High frequency of phylogenetically diverse reductive dehalogenase-homologous genes in deep subseafloor sedimentary metagenomes.</title>
        <authorList>
            <person name="Kawai M."/>
            <person name="Futagami T."/>
            <person name="Toyoda A."/>
            <person name="Takaki Y."/>
            <person name="Nishi S."/>
            <person name="Hori S."/>
            <person name="Arai W."/>
            <person name="Tsubouchi T."/>
            <person name="Morono Y."/>
            <person name="Uchiyama I."/>
            <person name="Ito T."/>
            <person name="Fujiyama A."/>
            <person name="Inagaki F."/>
            <person name="Takami H."/>
        </authorList>
    </citation>
    <scope>NUCLEOTIDE SEQUENCE</scope>
    <source>
        <strain evidence="2">Expedition CK06-06</strain>
    </source>
</reference>
<dbReference type="GO" id="GO:0005576">
    <property type="term" value="C:extracellular region"/>
    <property type="evidence" value="ECO:0007669"/>
    <property type="project" value="UniProtKB-SubCell"/>
</dbReference>
<dbReference type="GO" id="GO:0009279">
    <property type="term" value="C:cell outer membrane"/>
    <property type="evidence" value="ECO:0007669"/>
    <property type="project" value="UniProtKB-SubCell"/>
</dbReference>
<dbReference type="Gene3D" id="2.160.20.10">
    <property type="entry name" value="Single-stranded right-handed beta-helix, Pectin lyase-like"/>
    <property type="match status" value="1"/>
</dbReference>
<gene>
    <name evidence="2" type="ORF">S12H4_53634</name>
</gene>
<dbReference type="Pfam" id="PF13229">
    <property type="entry name" value="Beta_helix"/>
    <property type="match status" value="1"/>
</dbReference>
<evidence type="ECO:0000259" key="1">
    <source>
        <dbReference type="Pfam" id="PF13229"/>
    </source>
</evidence>
<dbReference type="SUPFAM" id="SSF51126">
    <property type="entry name" value="Pectin lyase-like"/>
    <property type="match status" value="1"/>
</dbReference>
<dbReference type="InterPro" id="IPR012334">
    <property type="entry name" value="Pectin_lyas_fold"/>
</dbReference>
<dbReference type="PANTHER" id="PTHR11319">
    <property type="entry name" value="G PROTEIN-COUPLED RECEPTOR-RELATED"/>
    <property type="match status" value="1"/>
</dbReference>
<feature type="domain" description="Right handed beta helix" evidence="1">
    <location>
        <begin position="104"/>
        <end position="226"/>
    </location>
</feature>
<organism evidence="2">
    <name type="scientific">marine sediment metagenome</name>
    <dbReference type="NCBI Taxonomy" id="412755"/>
    <lineage>
        <taxon>unclassified sequences</taxon>
        <taxon>metagenomes</taxon>
        <taxon>ecological metagenomes</taxon>
    </lineage>
</organism>
<dbReference type="EMBL" id="BARW01034173">
    <property type="protein sequence ID" value="GAJ03876.1"/>
    <property type="molecule type" value="Genomic_DNA"/>
</dbReference>
<dbReference type="AlphaFoldDB" id="X1UVG0"/>
<name>X1UVG0_9ZZZZ</name>
<dbReference type="InterPro" id="IPR011050">
    <property type="entry name" value="Pectin_lyase_fold/virulence"/>
</dbReference>